<dbReference type="OrthoDB" id="9798656at2"/>
<evidence type="ECO:0008006" key="3">
    <source>
        <dbReference type="Google" id="ProtNLM"/>
    </source>
</evidence>
<evidence type="ECO:0000313" key="2">
    <source>
        <dbReference type="Proteomes" id="UP000240419"/>
    </source>
</evidence>
<name>A0A2P7UZF8_9BACL</name>
<proteinExistence type="predicted"/>
<dbReference type="Gene3D" id="2.160.20.80">
    <property type="entry name" value="E3 ubiquitin-protein ligase SopA"/>
    <property type="match status" value="2"/>
</dbReference>
<dbReference type="InterPro" id="IPR001646">
    <property type="entry name" value="5peptide_repeat"/>
</dbReference>
<dbReference type="EMBL" id="PXZM01000033">
    <property type="protein sequence ID" value="PSJ92371.1"/>
    <property type="molecule type" value="Genomic_DNA"/>
</dbReference>
<protein>
    <recommendedName>
        <fullName evidence="3">Pentapeptide repeat-containing protein</fullName>
    </recommendedName>
</protein>
<reference evidence="1 2" key="1">
    <citation type="submission" date="2018-03" db="EMBL/GenBank/DDBJ databases">
        <title>Brevisbacillus phylogenomics.</title>
        <authorList>
            <person name="Dunlap C."/>
        </authorList>
    </citation>
    <scope>NUCLEOTIDE SEQUENCE [LARGE SCALE GENOMIC DNA]</scope>
    <source>
        <strain evidence="1 2">NRRL NRS-1210</strain>
    </source>
</reference>
<dbReference type="Pfam" id="PF00805">
    <property type="entry name" value="Pentapeptide"/>
    <property type="match status" value="2"/>
</dbReference>
<accession>A0A2P7UZF8</accession>
<evidence type="ECO:0000313" key="1">
    <source>
        <dbReference type="EMBL" id="PSJ92371.1"/>
    </source>
</evidence>
<keyword evidence="2" id="KW-1185">Reference proteome</keyword>
<dbReference type="PANTHER" id="PTHR42999">
    <property type="entry name" value="ANTIBIOTIC RESISTANCE PROTEIN MCBG"/>
    <property type="match status" value="1"/>
</dbReference>
<dbReference type="SUPFAM" id="SSF141571">
    <property type="entry name" value="Pentapeptide repeat-like"/>
    <property type="match status" value="1"/>
</dbReference>
<dbReference type="InterPro" id="IPR052949">
    <property type="entry name" value="PA_immunity-related"/>
</dbReference>
<sequence length="207" mass="23663">MDLFTKLKKYTEFSMGLSKEVCELIYQDTSFEGIVFTGYDLNNSSFLEVVFNSCDFSNVYLSGASLCGSTFNRCEFLGNIFRKGNADYSSFNSTVLKNLDSFRTTFYESQFFDVKVSNSKLELTYMDDSTFSEVEFENTEFLSSTFNNSTFKNVKFINCCFENTKFLNITGFDEVHFVNSSITINGELKIGLSSHEMKNLLNFSISQ</sequence>
<gene>
    <name evidence="1" type="ORF">C7R93_20095</name>
</gene>
<dbReference type="Proteomes" id="UP000240419">
    <property type="component" value="Unassembled WGS sequence"/>
</dbReference>
<comment type="caution">
    <text evidence="1">The sequence shown here is derived from an EMBL/GenBank/DDBJ whole genome shotgun (WGS) entry which is preliminary data.</text>
</comment>
<dbReference type="AlphaFoldDB" id="A0A2P7UZF8"/>
<dbReference type="RefSeq" id="WP_106840482.1">
    <property type="nucleotide sequence ID" value="NZ_JBCNIW010000045.1"/>
</dbReference>
<organism evidence="1 2">
    <name type="scientific">Brevibacillus fortis</name>
    <dbReference type="NCBI Taxonomy" id="2126352"/>
    <lineage>
        <taxon>Bacteria</taxon>
        <taxon>Bacillati</taxon>
        <taxon>Bacillota</taxon>
        <taxon>Bacilli</taxon>
        <taxon>Bacillales</taxon>
        <taxon>Paenibacillaceae</taxon>
        <taxon>Brevibacillus</taxon>
    </lineage>
</organism>
<dbReference type="PANTHER" id="PTHR42999:SF1">
    <property type="entry name" value="PENTAPEPTIDE REPEAT-CONTAINING PROTEIN"/>
    <property type="match status" value="1"/>
</dbReference>